<name>Q4S1N8_TETNG</name>
<keyword evidence="3" id="KW-0297">G-protein coupled receptor</keyword>
<evidence type="ECO:0000256" key="3">
    <source>
        <dbReference type="ARBA" id="ARBA00023040"/>
    </source>
</evidence>
<gene>
    <name evidence="8" type="ORF">GSTENG00025469001</name>
</gene>
<evidence type="ECO:0000256" key="5">
    <source>
        <dbReference type="ARBA" id="ARBA00023180"/>
    </source>
</evidence>
<feature type="domain" description="Adhesion G-protein coupled receptor G2/6 GAIN" evidence="7">
    <location>
        <begin position="469"/>
        <end position="515"/>
    </location>
</feature>
<sequence length="529" mass="57793">MLIWTDQNLGYFLGDTKAVLNGCQDHWTLQVPMPTLFQISVCVDVRVVAPGPWVAFSYSLVYSLSPALGLEGDEQALYGWLLGVRHRFPVRLSLTDWHRVCLRRDVQRNLFSLEVDGLMVSERTVIAQAIPASGSLWLGCRSPARAWGPAPGGVELYLFRMWADLSSHGPCEDGALIGWNAQYWGLTSATAMQRDPDLQCDAYFWMVLRVEAAGDEAEEDVQSLVSDIFSCHNPAGFQDFCQDGKQLQVVQVTCRDKRAIRNTTCDLLLQLSDARPPCELQRAAASALRGSGRAAAPSQGPGTGGESRSVIELDSALVPQTENESCSGQFFAATISINRMFVDVAFLKNLGVYLDCQETPQSGVWSSGCVPSQSADVQPELGERLADIGRSTEVHNVATGDSVSPNNMYNIATTSSQREQLTGVITMSNTTGTTQTTTGATTKSTRVQEEQANKLLDQSRDVSQLNSSQVSQLAEQLEKLLEGPTVSQAMGRMALNIISNLMDGDAQALSASAGRYRRNRARERLCWSF</sequence>
<dbReference type="OrthoDB" id="10037534at2759"/>
<reference evidence="8" key="1">
    <citation type="journal article" date="2004" name="Nature">
        <title>Genome duplication in the teleost fish Tetraodon nigroviridis reveals the early vertebrate proto-karyotype.</title>
        <authorList>
            <person name="Jaillon O."/>
            <person name="Aury J.-M."/>
            <person name="Brunet F."/>
            <person name="Petit J.-L."/>
            <person name="Stange-Thomann N."/>
            <person name="Mauceli E."/>
            <person name="Bouneau L."/>
            <person name="Fischer C."/>
            <person name="Ozouf-Costaz C."/>
            <person name="Bernot A."/>
            <person name="Nicaud S."/>
            <person name="Jaffe D."/>
            <person name="Fisher S."/>
            <person name="Lutfalla G."/>
            <person name="Dossat C."/>
            <person name="Segurens B."/>
            <person name="Dasilva C."/>
            <person name="Salanoubat M."/>
            <person name="Levy M."/>
            <person name="Boudet N."/>
            <person name="Castellano S."/>
            <person name="Anthouard V."/>
            <person name="Jubin C."/>
            <person name="Castelli V."/>
            <person name="Katinka M."/>
            <person name="Vacherie B."/>
            <person name="Biemont C."/>
            <person name="Skalli Z."/>
            <person name="Cattolico L."/>
            <person name="Poulain J."/>
            <person name="De Berardinis V."/>
            <person name="Cruaud C."/>
            <person name="Duprat S."/>
            <person name="Brottier P."/>
            <person name="Coutanceau J.-P."/>
            <person name="Gouzy J."/>
            <person name="Parra G."/>
            <person name="Lardier G."/>
            <person name="Chapple C."/>
            <person name="McKernan K.J."/>
            <person name="McEwan P."/>
            <person name="Bosak S."/>
            <person name="Kellis M."/>
            <person name="Volff J.-N."/>
            <person name="Guigo R."/>
            <person name="Zody M.C."/>
            <person name="Mesirov J."/>
            <person name="Lindblad-Toh K."/>
            <person name="Birren B."/>
            <person name="Nusbaum C."/>
            <person name="Kahn D."/>
            <person name="Robinson-Rechavi M."/>
            <person name="Laudet V."/>
            <person name="Schachter V."/>
            <person name="Quetier F."/>
            <person name="Saurin W."/>
            <person name="Scarpelli C."/>
            <person name="Wincker P."/>
            <person name="Lander E.S."/>
            <person name="Weissenbach J."/>
            <person name="Roest Crollius H."/>
        </authorList>
    </citation>
    <scope>NUCLEOTIDE SEQUENCE [LARGE SCALE GENOMIC DNA]</scope>
</reference>
<evidence type="ECO:0000313" key="8">
    <source>
        <dbReference type="EMBL" id="CAG05444.1"/>
    </source>
</evidence>
<protein>
    <submittedName>
        <fullName evidence="8">(spotted green pufferfish) hypothetical protein</fullName>
    </submittedName>
</protein>
<keyword evidence="2" id="KW-0472">Membrane</keyword>
<keyword evidence="2" id="KW-1003">Cell membrane</keyword>
<reference evidence="8" key="2">
    <citation type="submission" date="2004-02" db="EMBL/GenBank/DDBJ databases">
        <authorList>
            <consortium name="Genoscope"/>
            <consortium name="Whitehead Institute Centre for Genome Research"/>
        </authorList>
    </citation>
    <scope>NUCLEOTIDE SEQUENCE</scope>
</reference>
<keyword evidence="5" id="KW-0325">Glycoprotein</keyword>
<evidence type="ECO:0000256" key="6">
    <source>
        <dbReference type="ARBA" id="ARBA00023224"/>
    </source>
</evidence>
<proteinExistence type="predicted"/>
<comment type="caution">
    <text evidence="8">The sequence shown here is derived from an EMBL/GenBank/DDBJ whole genome shotgun (WGS) entry which is preliminary data.</text>
</comment>
<dbReference type="SUPFAM" id="SSF49899">
    <property type="entry name" value="Concanavalin A-like lectins/glucanases"/>
    <property type="match status" value="1"/>
</dbReference>
<dbReference type="Gene3D" id="2.60.120.200">
    <property type="match status" value="1"/>
</dbReference>
<evidence type="ECO:0000256" key="2">
    <source>
        <dbReference type="ARBA" id="ARBA00022475"/>
    </source>
</evidence>
<dbReference type="EMBL" id="CAAE01014768">
    <property type="protein sequence ID" value="CAG05444.1"/>
    <property type="molecule type" value="Genomic_DNA"/>
</dbReference>
<dbReference type="InterPro" id="IPR058857">
    <property type="entry name" value="GAIN_ADGRG2/6"/>
</dbReference>
<accession>Q4S1N8</accession>
<evidence type="ECO:0000256" key="1">
    <source>
        <dbReference type="ARBA" id="ARBA00004651"/>
    </source>
</evidence>
<keyword evidence="6" id="KW-0807">Transducer</keyword>
<evidence type="ECO:0000256" key="4">
    <source>
        <dbReference type="ARBA" id="ARBA00023170"/>
    </source>
</evidence>
<keyword evidence="4" id="KW-0675">Receptor</keyword>
<evidence type="ECO:0000259" key="7">
    <source>
        <dbReference type="Pfam" id="PF26574"/>
    </source>
</evidence>
<dbReference type="InterPro" id="IPR013320">
    <property type="entry name" value="ConA-like_dom_sf"/>
</dbReference>
<comment type="subcellular location">
    <subcellularLocation>
        <location evidence="1">Cell membrane</location>
        <topology evidence="1">Multi-pass membrane protein</topology>
    </subcellularLocation>
</comment>
<organism evidence="8">
    <name type="scientific">Tetraodon nigroviridis</name>
    <name type="common">Spotted green pufferfish</name>
    <name type="synonym">Chelonodon nigroviridis</name>
    <dbReference type="NCBI Taxonomy" id="99883"/>
    <lineage>
        <taxon>Eukaryota</taxon>
        <taxon>Metazoa</taxon>
        <taxon>Chordata</taxon>
        <taxon>Craniata</taxon>
        <taxon>Vertebrata</taxon>
        <taxon>Euteleostomi</taxon>
        <taxon>Actinopterygii</taxon>
        <taxon>Neopterygii</taxon>
        <taxon>Teleostei</taxon>
        <taxon>Neoteleostei</taxon>
        <taxon>Acanthomorphata</taxon>
        <taxon>Eupercaria</taxon>
        <taxon>Tetraodontiformes</taxon>
        <taxon>Tetradontoidea</taxon>
        <taxon>Tetraodontidae</taxon>
        <taxon>Tetraodon</taxon>
    </lineage>
</organism>
<dbReference type="KEGG" id="tng:GSTEN00025469G001"/>
<dbReference type="AlphaFoldDB" id="Q4S1N8"/>
<dbReference type="Pfam" id="PF26574">
    <property type="entry name" value="GAIN_ADGRG2"/>
    <property type="match status" value="1"/>
</dbReference>